<name>A0A518AGV3_9BACT</name>
<dbReference type="EMBL" id="CP036278">
    <property type="protein sequence ID" value="QDU53929.1"/>
    <property type="molecule type" value="Genomic_DNA"/>
</dbReference>
<evidence type="ECO:0000313" key="1">
    <source>
        <dbReference type="EMBL" id="QDU53929.1"/>
    </source>
</evidence>
<organism evidence="1 2">
    <name type="scientific">Aeoliella mucimassa</name>
    <dbReference type="NCBI Taxonomy" id="2527972"/>
    <lineage>
        <taxon>Bacteria</taxon>
        <taxon>Pseudomonadati</taxon>
        <taxon>Planctomycetota</taxon>
        <taxon>Planctomycetia</taxon>
        <taxon>Pirellulales</taxon>
        <taxon>Lacipirellulaceae</taxon>
        <taxon>Aeoliella</taxon>
    </lineage>
</organism>
<keyword evidence="2" id="KW-1185">Reference proteome</keyword>
<accession>A0A518AGV3</accession>
<sequence>MSLLLLIDFDEQNRLACWHWGIELTHQQTTIPHLGNRNAPTALNQGDADFRRMSLGLSCHASRQSEAI</sequence>
<dbReference type="KEGG" id="amuc:Pan181_01080"/>
<gene>
    <name evidence="1" type="ORF">Pan181_01080</name>
</gene>
<dbReference type="Proteomes" id="UP000315750">
    <property type="component" value="Chromosome"/>
</dbReference>
<dbReference type="AlphaFoldDB" id="A0A518AGV3"/>
<evidence type="ECO:0000313" key="2">
    <source>
        <dbReference type="Proteomes" id="UP000315750"/>
    </source>
</evidence>
<protein>
    <submittedName>
        <fullName evidence="1">Uncharacterized protein</fullName>
    </submittedName>
</protein>
<proteinExistence type="predicted"/>
<reference evidence="1 2" key="1">
    <citation type="submission" date="2019-02" db="EMBL/GenBank/DDBJ databases">
        <title>Deep-cultivation of Planctomycetes and their phenomic and genomic characterization uncovers novel biology.</title>
        <authorList>
            <person name="Wiegand S."/>
            <person name="Jogler M."/>
            <person name="Boedeker C."/>
            <person name="Pinto D."/>
            <person name="Vollmers J."/>
            <person name="Rivas-Marin E."/>
            <person name="Kohn T."/>
            <person name="Peeters S.H."/>
            <person name="Heuer A."/>
            <person name="Rast P."/>
            <person name="Oberbeckmann S."/>
            <person name="Bunk B."/>
            <person name="Jeske O."/>
            <person name="Meyerdierks A."/>
            <person name="Storesund J.E."/>
            <person name="Kallscheuer N."/>
            <person name="Luecker S."/>
            <person name="Lage O.M."/>
            <person name="Pohl T."/>
            <person name="Merkel B.J."/>
            <person name="Hornburger P."/>
            <person name="Mueller R.-W."/>
            <person name="Bruemmer F."/>
            <person name="Labrenz M."/>
            <person name="Spormann A.M."/>
            <person name="Op den Camp H."/>
            <person name="Overmann J."/>
            <person name="Amann R."/>
            <person name="Jetten M.S.M."/>
            <person name="Mascher T."/>
            <person name="Medema M.H."/>
            <person name="Devos D.P."/>
            <person name="Kaster A.-K."/>
            <person name="Ovreas L."/>
            <person name="Rohde M."/>
            <person name="Galperin M.Y."/>
            <person name="Jogler C."/>
        </authorList>
    </citation>
    <scope>NUCLEOTIDE SEQUENCE [LARGE SCALE GENOMIC DNA]</scope>
    <source>
        <strain evidence="1 2">Pan181</strain>
    </source>
</reference>